<feature type="transmembrane region" description="Helical" evidence="8">
    <location>
        <begin position="916"/>
        <end position="934"/>
    </location>
</feature>
<evidence type="ECO:0000313" key="10">
    <source>
        <dbReference type="Proteomes" id="UP000011922"/>
    </source>
</evidence>
<dbReference type="PANTHER" id="PTHR32063:SF19">
    <property type="entry name" value="CATION EFFLUX SYSTEM PROTEIN CUSA"/>
    <property type="match status" value="1"/>
</dbReference>
<feature type="transmembrane region" description="Helical" evidence="8">
    <location>
        <begin position="1004"/>
        <end position="1020"/>
    </location>
</feature>
<dbReference type="AlphaFoldDB" id="M5PT01"/>
<dbReference type="Gene3D" id="1.20.1640.10">
    <property type="entry name" value="Multidrug efflux transporter AcrB transmembrane domain"/>
    <property type="match status" value="2"/>
</dbReference>
<dbReference type="GO" id="GO:0008324">
    <property type="term" value="F:monoatomic cation transmembrane transporter activity"/>
    <property type="evidence" value="ECO:0007669"/>
    <property type="project" value="InterPro"/>
</dbReference>
<dbReference type="Proteomes" id="UP000011922">
    <property type="component" value="Unassembled WGS sequence"/>
</dbReference>
<evidence type="ECO:0000256" key="5">
    <source>
        <dbReference type="ARBA" id="ARBA00022692"/>
    </source>
</evidence>
<dbReference type="Gene3D" id="3.30.70.1440">
    <property type="entry name" value="Multidrug efflux transporter AcrB pore domain"/>
    <property type="match status" value="1"/>
</dbReference>
<name>M5PT01_DESAF</name>
<feature type="transmembrane region" description="Helical" evidence="8">
    <location>
        <begin position="1032"/>
        <end position="1058"/>
    </location>
</feature>
<comment type="caution">
    <text evidence="9">The sequence shown here is derived from an EMBL/GenBank/DDBJ whole genome shotgun (WGS) entry which is preliminary data.</text>
</comment>
<evidence type="ECO:0000256" key="6">
    <source>
        <dbReference type="ARBA" id="ARBA00022989"/>
    </source>
</evidence>
<gene>
    <name evidence="9" type="ORF">PCS_02017</name>
</gene>
<dbReference type="NCBIfam" id="TIGR00914">
    <property type="entry name" value="2A0601"/>
    <property type="match status" value="1"/>
</dbReference>
<dbReference type="EMBL" id="AOSV01000020">
    <property type="protein sequence ID" value="EMG37180.1"/>
    <property type="molecule type" value="Genomic_DNA"/>
</dbReference>
<keyword evidence="5 8" id="KW-0812">Transmembrane</keyword>
<protein>
    <submittedName>
        <fullName evidence="9">Heavy metal efflux pump, cobalt-zinc-cadmium</fullName>
    </submittedName>
</protein>
<feature type="transmembrane region" description="Helical" evidence="8">
    <location>
        <begin position="530"/>
        <end position="550"/>
    </location>
</feature>
<dbReference type="Pfam" id="PF00873">
    <property type="entry name" value="ACR_tran"/>
    <property type="match status" value="2"/>
</dbReference>
<dbReference type="Gene3D" id="3.30.70.1320">
    <property type="entry name" value="Multidrug efflux transporter AcrB pore domain like"/>
    <property type="match status" value="1"/>
</dbReference>
<evidence type="ECO:0000256" key="4">
    <source>
        <dbReference type="ARBA" id="ARBA00022475"/>
    </source>
</evidence>
<comment type="similarity">
    <text evidence="2">Belongs to the resistance-nodulation-cell division (RND) (TC 2.A.6) family.</text>
</comment>
<dbReference type="PATRIC" id="fig|1262666.3.peg.2041"/>
<feature type="transmembrane region" description="Helical" evidence="8">
    <location>
        <begin position="12"/>
        <end position="31"/>
    </location>
</feature>
<dbReference type="InterPro" id="IPR001036">
    <property type="entry name" value="Acrflvin-R"/>
</dbReference>
<feature type="transmembrane region" description="Helical" evidence="8">
    <location>
        <begin position="480"/>
        <end position="500"/>
    </location>
</feature>
<dbReference type="GO" id="GO:0042910">
    <property type="term" value="F:xenobiotic transmembrane transporter activity"/>
    <property type="evidence" value="ECO:0007669"/>
    <property type="project" value="TreeGrafter"/>
</dbReference>
<evidence type="ECO:0000256" key="2">
    <source>
        <dbReference type="ARBA" id="ARBA00010942"/>
    </source>
</evidence>
<dbReference type="PRINTS" id="PR00702">
    <property type="entry name" value="ACRIFLAVINRP"/>
</dbReference>
<dbReference type="SUPFAM" id="SSF82693">
    <property type="entry name" value="Multidrug efflux transporter AcrB pore domain, PN1, PN2, PC1 and PC2 subdomains"/>
    <property type="match status" value="2"/>
</dbReference>
<feature type="transmembrane region" description="Helical" evidence="8">
    <location>
        <begin position="893"/>
        <end position="910"/>
    </location>
</feature>
<dbReference type="PANTHER" id="PTHR32063">
    <property type="match status" value="1"/>
</dbReference>
<dbReference type="InterPro" id="IPR027463">
    <property type="entry name" value="AcrB_DN_DC_subdom"/>
</dbReference>
<dbReference type="SUPFAM" id="SSF82866">
    <property type="entry name" value="Multidrug efflux transporter AcrB transmembrane domain"/>
    <property type="match status" value="2"/>
</dbReference>
<dbReference type="Gene3D" id="3.30.2090.10">
    <property type="entry name" value="Multidrug efflux transporter AcrB TolC docking domain, DN and DC subdomains"/>
    <property type="match status" value="2"/>
</dbReference>
<accession>M5PT01</accession>
<dbReference type="RefSeq" id="WP_005986754.1">
    <property type="nucleotide sequence ID" value="NZ_AOSV01000020.1"/>
</dbReference>
<dbReference type="InterPro" id="IPR004763">
    <property type="entry name" value="CusA-like"/>
</dbReference>
<dbReference type="SUPFAM" id="SSF82714">
    <property type="entry name" value="Multidrug efflux transporter AcrB TolC docking domain, DN and DC subdomains"/>
    <property type="match status" value="2"/>
</dbReference>
<organism evidence="9 10">
    <name type="scientific">Desulfocurvibacter africanus PCS</name>
    <dbReference type="NCBI Taxonomy" id="1262666"/>
    <lineage>
        <taxon>Bacteria</taxon>
        <taxon>Pseudomonadati</taxon>
        <taxon>Thermodesulfobacteriota</taxon>
        <taxon>Desulfovibrionia</taxon>
        <taxon>Desulfovibrionales</taxon>
        <taxon>Desulfovibrionaceae</taxon>
        <taxon>Desulfocurvibacter</taxon>
    </lineage>
</organism>
<feature type="transmembrane region" description="Helical" evidence="8">
    <location>
        <begin position="441"/>
        <end position="460"/>
    </location>
</feature>
<keyword evidence="3" id="KW-0813">Transport</keyword>
<keyword evidence="7 8" id="KW-0472">Membrane</keyword>
<evidence type="ECO:0000313" key="9">
    <source>
        <dbReference type="EMBL" id="EMG37180.1"/>
    </source>
</evidence>
<sequence>MVERIIEYSARHRFIVFLFVGALALAGWWSFRAMPKDALPDLSDTQVIVYTTWMGRSPDLIEDQITYPIVTALLSAPRVTVVRGVSDFGFSYVYVLFEEGTDIYWARSRILEYLSQIRGRLPAGVEPALGPDATGVGWVFQYALVDAENRYDLAQLRTIQDWYLRYQLASVEGVAEVASLGGFVRQYQVNLDPNKLAAYGLSIPQVIEAVRSANRETGGRVIEWGGTEFMVRGRGYVKSVEDIAAAPVSVTMQGVPIRLRDVATVTTGPDMRRGFADLNGTGDVVGGIVVMRFGENAQAVIARVKERLAEIEPSLPPGVKILTTYDRSSLINRAIRSISENLIEELVIISLLIIVFLWHFRSALVPIISLPLAVIISFIPMYFMNMGTNIMALGGIIVAIGDMVDAAIVMVENGVKRLTDAEATGQPHDRNEVLISSAKEVGPPIFASLLVMAVSFLPILTLEAQEGRLFKPLAFTKNFAIAIAAILAITLIPAMLSLFVRGKLLPEAKHPINRRLISAYRPVVVAALKWRWLTVGMALLLFLLSVPLYLRMGSEFMPPLNEGTILYMPITMPGISETESQRLLQLQDKILMSFPEVELVHGKAGRAETSTDPSPFSMMETIVQLKPQDQWREVRIERPWLPGFLRPAADFLFGKHRKLSWDELVDQLDVALRLPGQQNAWTMPIKARIDMLTTGIRTPVGIKVMGRDLREIDQLARHLETLLVGVPGTRSVFAERVLGGYYLDIDIDREEAARYGLSVAEVQIAVENAIGGENIDTIIMGRERYPVSVRYHRDFRSEMPDLGRVLVRAMNGAQIPLAQVATISRVPGPAMIRDEDGQLAAYVFIDVAGRDIGSYVVDAKAAVEGNIKMPAGYTIKWSGQYEFMERVKARLKVFVPLTLGIIFMLYYFTFGSVVETLLIMLSVPFALTGAIFLLSPDIGLGYNMSIAVWVGLIALAGVSAETVAIMLSYLDEAWKRRVEAGRMKDKSDLREAIMEGSVLRVRPMLMTALANIFGLMPVMVSTGTGADVMKRIAAPMVGGLASAVLLTLVLVPVLYSIWKERELKRMGGKVGSP</sequence>
<evidence type="ECO:0000256" key="1">
    <source>
        <dbReference type="ARBA" id="ARBA00004651"/>
    </source>
</evidence>
<feature type="transmembrane region" description="Helical" evidence="8">
    <location>
        <begin position="342"/>
        <end position="358"/>
    </location>
</feature>
<evidence type="ECO:0000256" key="8">
    <source>
        <dbReference type="SAM" id="Phobius"/>
    </source>
</evidence>
<evidence type="ECO:0000256" key="7">
    <source>
        <dbReference type="ARBA" id="ARBA00023136"/>
    </source>
</evidence>
<reference evidence="9 10" key="1">
    <citation type="journal article" date="2013" name="Genome Announc.">
        <title>Draft Genome Sequence for Desulfovibrio africanus Strain PCS.</title>
        <authorList>
            <person name="Brown S.D."/>
            <person name="Utturkar S.M."/>
            <person name="Arkin A.P."/>
            <person name="Deutschbauer A.M."/>
            <person name="Elias D.A."/>
            <person name="Hazen T.C."/>
            <person name="Chakraborty R."/>
        </authorList>
    </citation>
    <scope>NUCLEOTIDE SEQUENCE [LARGE SCALE GENOMIC DNA]</scope>
    <source>
        <strain evidence="9 10">PCS</strain>
    </source>
</reference>
<evidence type="ECO:0000256" key="3">
    <source>
        <dbReference type="ARBA" id="ARBA00022448"/>
    </source>
</evidence>
<feature type="transmembrane region" description="Helical" evidence="8">
    <location>
        <begin position="946"/>
        <end position="970"/>
    </location>
</feature>
<feature type="transmembrane region" description="Helical" evidence="8">
    <location>
        <begin position="364"/>
        <end position="383"/>
    </location>
</feature>
<feature type="transmembrane region" description="Helical" evidence="8">
    <location>
        <begin position="390"/>
        <end position="411"/>
    </location>
</feature>
<dbReference type="OrthoDB" id="9798415at2"/>
<proteinExistence type="inferred from homology"/>
<comment type="subcellular location">
    <subcellularLocation>
        <location evidence="1">Cell membrane</location>
        <topology evidence="1">Multi-pass membrane protein</topology>
    </subcellularLocation>
</comment>
<keyword evidence="4" id="KW-1003">Cell membrane</keyword>
<dbReference type="GO" id="GO:0005886">
    <property type="term" value="C:plasma membrane"/>
    <property type="evidence" value="ECO:0007669"/>
    <property type="project" value="UniProtKB-SubCell"/>
</dbReference>
<dbReference type="Gene3D" id="3.30.70.1430">
    <property type="entry name" value="Multidrug efflux transporter AcrB pore domain"/>
    <property type="match status" value="2"/>
</dbReference>
<keyword evidence="6 8" id="KW-1133">Transmembrane helix</keyword>